<proteinExistence type="predicted"/>
<dbReference type="EMBL" id="VOKX01000018">
    <property type="protein sequence ID" value="KAB7846843.1"/>
    <property type="molecule type" value="Genomic_DNA"/>
</dbReference>
<evidence type="ECO:0000313" key="2">
    <source>
        <dbReference type="EMBL" id="KAB7846843.1"/>
    </source>
</evidence>
<evidence type="ECO:0000313" key="3">
    <source>
        <dbReference type="Proteomes" id="UP000327000"/>
    </source>
</evidence>
<accession>A0A5N5W964</accession>
<organism evidence="2 3">
    <name type="scientific">Streptomyces mobaraensis</name>
    <name type="common">Streptoverticillium mobaraense</name>
    <dbReference type="NCBI Taxonomy" id="35621"/>
    <lineage>
        <taxon>Bacteria</taxon>
        <taxon>Bacillati</taxon>
        <taxon>Actinomycetota</taxon>
        <taxon>Actinomycetes</taxon>
        <taxon>Kitasatosporales</taxon>
        <taxon>Streptomycetaceae</taxon>
        <taxon>Streptomyces</taxon>
    </lineage>
</organism>
<evidence type="ECO:0000259" key="1">
    <source>
        <dbReference type="Pfam" id="PF04149"/>
    </source>
</evidence>
<feature type="domain" description="DUF397" evidence="1">
    <location>
        <begin position="7"/>
        <end position="61"/>
    </location>
</feature>
<dbReference type="AlphaFoldDB" id="A0A5N5W964"/>
<dbReference type="InterPro" id="IPR007278">
    <property type="entry name" value="DUF397"/>
</dbReference>
<keyword evidence="3" id="KW-1185">Reference proteome</keyword>
<protein>
    <submittedName>
        <fullName evidence="2">DUF397 domain-containing protein</fullName>
    </submittedName>
</protein>
<gene>
    <name evidence="2" type="ORF">FRZ00_11540</name>
</gene>
<comment type="caution">
    <text evidence="2">The sequence shown here is derived from an EMBL/GenBank/DDBJ whole genome shotgun (WGS) entry which is preliminary data.</text>
</comment>
<sequence length="67" mass="6965">MTTDSPRWFKSSHSNNGGNCVEWAPAVAVSGIVPLRDSKRPTGPVLNIPAPAFADLISAVKGGVFTA</sequence>
<dbReference type="RefSeq" id="WP_152263362.1">
    <property type="nucleotide sequence ID" value="NZ_JBEOXQ010000079.1"/>
</dbReference>
<dbReference type="Pfam" id="PF04149">
    <property type="entry name" value="DUF397"/>
    <property type="match status" value="1"/>
</dbReference>
<dbReference type="Proteomes" id="UP000327000">
    <property type="component" value="Unassembled WGS sequence"/>
</dbReference>
<reference evidence="2 3" key="1">
    <citation type="journal article" date="2019" name="Microb. Cell Fact.">
        <title>Exploring novel herbicidin analogues by transcriptional regulator overexpression and MS/MS molecular networking.</title>
        <authorList>
            <person name="Shi Y."/>
            <person name="Gu R."/>
            <person name="Li Y."/>
            <person name="Wang X."/>
            <person name="Ren W."/>
            <person name="Li X."/>
            <person name="Wang L."/>
            <person name="Xie Y."/>
            <person name="Hong B."/>
        </authorList>
    </citation>
    <scope>NUCLEOTIDE SEQUENCE [LARGE SCALE GENOMIC DNA]</scope>
    <source>
        <strain evidence="2 3">US-43</strain>
    </source>
</reference>
<dbReference type="OrthoDB" id="4562195at2"/>
<name>A0A5N5W964_STRMB</name>